<evidence type="ECO:0000256" key="4">
    <source>
        <dbReference type="ARBA" id="ARBA00023136"/>
    </source>
</evidence>
<proteinExistence type="predicted"/>
<feature type="transmembrane region" description="Helical" evidence="5">
    <location>
        <begin position="101"/>
        <end position="123"/>
    </location>
</feature>
<protein>
    <submittedName>
        <fullName evidence="6">Membrane protein required for colicin V production</fullName>
    </submittedName>
</protein>
<gene>
    <name evidence="6" type="ORF">EV686_102505</name>
</gene>
<feature type="transmembrane region" description="Helical" evidence="5">
    <location>
        <begin position="6"/>
        <end position="21"/>
    </location>
</feature>
<evidence type="ECO:0000256" key="3">
    <source>
        <dbReference type="ARBA" id="ARBA00022989"/>
    </source>
</evidence>
<keyword evidence="7" id="KW-1185">Reference proteome</keyword>
<dbReference type="PANTHER" id="PTHR36926">
    <property type="entry name" value="COLICIN V PRODUCTION PROTEIN"/>
    <property type="match status" value="1"/>
</dbReference>
<dbReference type="GO" id="GO:0009403">
    <property type="term" value="P:toxin biosynthetic process"/>
    <property type="evidence" value="ECO:0007669"/>
    <property type="project" value="InterPro"/>
</dbReference>
<dbReference type="PANTHER" id="PTHR36926:SF1">
    <property type="entry name" value="COLICIN V PRODUCTION PROTEIN"/>
    <property type="match status" value="1"/>
</dbReference>
<keyword evidence="3 5" id="KW-1133">Transmembrane helix</keyword>
<evidence type="ECO:0000256" key="5">
    <source>
        <dbReference type="SAM" id="Phobius"/>
    </source>
</evidence>
<dbReference type="RefSeq" id="WP_132474599.1">
    <property type="nucleotide sequence ID" value="NZ_JBEBWM010000120.1"/>
</dbReference>
<keyword evidence="4 5" id="KW-0472">Membrane</keyword>
<evidence type="ECO:0000313" key="7">
    <source>
        <dbReference type="Proteomes" id="UP000294692"/>
    </source>
</evidence>
<evidence type="ECO:0000313" key="6">
    <source>
        <dbReference type="EMBL" id="TCV01792.1"/>
    </source>
</evidence>
<dbReference type="Proteomes" id="UP000294692">
    <property type="component" value="Unassembled WGS sequence"/>
</dbReference>
<dbReference type="InterPro" id="IPR052719">
    <property type="entry name" value="CvpA-like"/>
</dbReference>
<dbReference type="GO" id="GO:0016020">
    <property type="term" value="C:membrane"/>
    <property type="evidence" value="ECO:0007669"/>
    <property type="project" value="UniProtKB-SubCell"/>
</dbReference>
<dbReference type="InterPro" id="IPR003825">
    <property type="entry name" value="Colicin-V_CvpA"/>
</dbReference>
<dbReference type="EMBL" id="SMBX01000002">
    <property type="protein sequence ID" value="TCV01792.1"/>
    <property type="molecule type" value="Genomic_DNA"/>
</dbReference>
<keyword evidence="2 5" id="KW-0812">Transmembrane</keyword>
<feature type="transmembrane region" description="Helical" evidence="5">
    <location>
        <begin position="28"/>
        <end position="46"/>
    </location>
</feature>
<comment type="subcellular location">
    <subcellularLocation>
        <location evidence="1">Membrane</location>
        <topology evidence="1">Multi-pass membrane protein</topology>
    </subcellularLocation>
</comment>
<accession>A0A4R3VDL3</accession>
<evidence type="ECO:0000256" key="2">
    <source>
        <dbReference type="ARBA" id="ARBA00022692"/>
    </source>
</evidence>
<dbReference type="AlphaFoldDB" id="A0A4R3VDL3"/>
<feature type="transmembrane region" description="Helical" evidence="5">
    <location>
        <begin position="66"/>
        <end position="89"/>
    </location>
</feature>
<evidence type="ECO:0000256" key="1">
    <source>
        <dbReference type="ARBA" id="ARBA00004141"/>
    </source>
</evidence>
<name>A0A4R3VDL3_9BURK</name>
<comment type="caution">
    <text evidence="6">The sequence shown here is derived from an EMBL/GenBank/DDBJ whole genome shotgun (WGS) entry which is preliminary data.</text>
</comment>
<sequence>MTSFDFIVLAILAVSSVLGLLRGLLKEILSLIAYVLAFMAAIWWGPKMSIWLEAYIDNALLRTGTAYGVVFLTALLLVGLLNVTANLLIQKTGLTPADHGLGMLFGFLRGLVLVLALVTLAGYTELPQEAWWREARLSGAAVGAVQSVKGFLPPSLASWLPY</sequence>
<organism evidence="6 7">
    <name type="scientific">Paracandidimonas soli</name>
    <dbReference type="NCBI Taxonomy" id="1917182"/>
    <lineage>
        <taxon>Bacteria</taxon>
        <taxon>Pseudomonadati</taxon>
        <taxon>Pseudomonadota</taxon>
        <taxon>Betaproteobacteria</taxon>
        <taxon>Burkholderiales</taxon>
        <taxon>Alcaligenaceae</taxon>
        <taxon>Paracandidimonas</taxon>
    </lineage>
</organism>
<reference evidence="6 7" key="1">
    <citation type="submission" date="2019-03" db="EMBL/GenBank/DDBJ databases">
        <title>Genomic Encyclopedia of Type Strains, Phase IV (KMG-IV): sequencing the most valuable type-strain genomes for metagenomic binning, comparative biology and taxonomic classification.</title>
        <authorList>
            <person name="Goeker M."/>
        </authorList>
    </citation>
    <scope>NUCLEOTIDE SEQUENCE [LARGE SCALE GENOMIC DNA]</scope>
    <source>
        <strain evidence="6 7">DSM 100048</strain>
    </source>
</reference>
<dbReference type="OrthoDB" id="9810601at2"/>
<dbReference type="Pfam" id="PF02674">
    <property type="entry name" value="Colicin_V"/>
    <property type="match status" value="1"/>
</dbReference>